<evidence type="ECO:0000313" key="3">
    <source>
        <dbReference type="Proteomes" id="UP000295198"/>
    </source>
</evidence>
<comment type="caution">
    <text evidence="2">The sequence shown here is derived from an EMBL/GenBank/DDBJ whole genome shotgun (WGS) entry which is preliminary data.</text>
</comment>
<dbReference type="Proteomes" id="UP000295198">
    <property type="component" value="Unassembled WGS sequence"/>
</dbReference>
<keyword evidence="1" id="KW-0472">Membrane</keyword>
<gene>
    <name evidence="2" type="ORF">EKO23_22815</name>
</gene>
<keyword evidence="1" id="KW-0812">Transmembrane</keyword>
<feature type="transmembrane region" description="Helical" evidence="1">
    <location>
        <begin position="106"/>
        <end position="124"/>
    </location>
</feature>
<proteinExistence type="predicted"/>
<name>A0A4Q4Z2Y8_9ACTN</name>
<feature type="transmembrane region" description="Helical" evidence="1">
    <location>
        <begin position="50"/>
        <end position="70"/>
    </location>
</feature>
<protein>
    <recommendedName>
        <fullName evidence="4">DUF4383 domain-containing protein</fullName>
    </recommendedName>
</protein>
<reference evidence="2 3" key="1">
    <citation type="submission" date="2019-01" db="EMBL/GenBank/DDBJ databases">
        <title>Nocardioides guangzhouensis sp. nov., an actinobacterium isolated from soil.</title>
        <authorList>
            <person name="Fu Y."/>
            <person name="Cai Y."/>
            <person name="Lin Z."/>
            <person name="Chen P."/>
        </authorList>
    </citation>
    <scope>NUCLEOTIDE SEQUENCE [LARGE SCALE GENOMIC DNA]</scope>
    <source>
        <strain evidence="2 3">130</strain>
    </source>
</reference>
<dbReference type="AlphaFoldDB" id="A0A4Q4Z2Y8"/>
<keyword evidence="1" id="KW-1133">Transmembrane helix</keyword>
<organism evidence="2 3">
    <name type="scientific">Nocardioides guangzhouensis</name>
    <dbReference type="NCBI Taxonomy" id="2497878"/>
    <lineage>
        <taxon>Bacteria</taxon>
        <taxon>Bacillati</taxon>
        <taxon>Actinomycetota</taxon>
        <taxon>Actinomycetes</taxon>
        <taxon>Propionibacteriales</taxon>
        <taxon>Nocardioidaceae</taxon>
        <taxon>Nocardioides</taxon>
    </lineage>
</organism>
<sequence length="130" mass="12912">MSITTSSSATATFSIANHIGHGLGVVLSAGNVLVGISPEAREGDGYNGNIWIAFVVFGAIGVVALVASWITKASAPRRIGGVALVLVGVASLGVLFVPDIGTAGRIANSVGALLQFGAAALVLLPSRKSS</sequence>
<evidence type="ECO:0000256" key="1">
    <source>
        <dbReference type="SAM" id="Phobius"/>
    </source>
</evidence>
<keyword evidence="3" id="KW-1185">Reference proteome</keyword>
<dbReference type="OrthoDB" id="9868806at2"/>
<evidence type="ECO:0000313" key="2">
    <source>
        <dbReference type="EMBL" id="RYP81922.1"/>
    </source>
</evidence>
<evidence type="ECO:0008006" key="4">
    <source>
        <dbReference type="Google" id="ProtNLM"/>
    </source>
</evidence>
<feature type="transmembrane region" description="Helical" evidence="1">
    <location>
        <begin position="82"/>
        <end position="100"/>
    </location>
</feature>
<dbReference type="RefSeq" id="WP_134720788.1">
    <property type="nucleotide sequence ID" value="NZ_SDKM01000057.1"/>
</dbReference>
<accession>A0A4Q4Z2Y8</accession>
<dbReference type="EMBL" id="SDKM01000057">
    <property type="protein sequence ID" value="RYP81922.1"/>
    <property type="molecule type" value="Genomic_DNA"/>
</dbReference>